<dbReference type="AlphaFoldDB" id="A0A378ITY2"/>
<organism evidence="2 3">
    <name type="scientific">Legionella feeleii</name>
    <dbReference type="NCBI Taxonomy" id="453"/>
    <lineage>
        <taxon>Bacteria</taxon>
        <taxon>Pseudomonadati</taxon>
        <taxon>Pseudomonadota</taxon>
        <taxon>Gammaproteobacteria</taxon>
        <taxon>Legionellales</taxon>
        <taxon>Legionellaceae</taxon>
        <taxon>Legionella</taxon>
    </lineage>
</organism>
<accession>A0A378ITY2</accession>
<protein>
    <recommendedName>
        <fullName evidence="4">Coiled-coil protein</fullName>
    </recommendedName>
</protein>
<evidence type="ECO:0000256" key="1">
    <source>
        <dbReference type="SAM" id="Coils"/>
    </source>
</evidence>
<dbReference type="RefSeq" id="WP_115175364.1">
    <property type="nucleotide sequence ID" value="NZ_UGNY01000001.1"/>
</dbReference>
<sequence>MPFYPEKKTDELFEFLNDMLLHELVALNHSYGPHFEALEEKIERTEQDIRADQEQLVALQERYDELERQSIVEAEKRKEALASLPGNGAERYLQLGYFSVFSVADNQQAKVSIDIKKIKKRISDNEMQRAELTQEKKESITELSIVNSVLALKRKRVETDRLELSSSSSPTLRN</sequence>
<dbReference type="EMBL" id="UGNY01000001">
    <property type="protein sequence ID" value="STX38666.1"/>
    <property type="molecule type" value="Genomic_DNA"/>
</dbReference>
<evidence type="ECO:0000313" key="3">
    <source>
        <dbReference type="Proteomes" id="UP000254033"/>
    </source>
</evidence>
<gene>
    <name evidence="2" type="ORF">NCTC11978_01853</name>
</gene>
<dbReference type="Proteomes" id="UP000254033">
    <property type="component" value="Unassembled WGS sequence"/>
</dbReference>
<keyword evidence="1" id="KW-0175">Coiled coil</keyword>
<proteinExistence type="predicted"/>
<name>A0A378ITY2_9GAMM</name>
<evidence type="ECO:0000313" key="2">
    <source>
        <dbReference type="EMBL" id="STX38666.1"/>
    </source>
</evidence>
<evidence type="ECO:0008006" key="4">
    <source>
        <dbReference type="Google" id="ProtNLM"/>
    </source>
</evidence>
<reference evidence="2 3" key="1">
    <citation type="submission" date="2018-06" db="EMBL/GenBank/DDBJ databases">
        <authorList>
            <consortium name="Pathogen Informatics"/>
            <person name="Doyle S."/>
        </authorList>
    </citation>
    <scope>NUCLEOTIDE SEQUENCE [LARGE SCALE GENOMIC DNA]</scope>
    <source>
        <strain evidence="2 3">NCTC11978</strain>
    </source>
</reference>
<feature type="coiled-coil region" evidence="1">
    <location>
        <begin position="35"/>
        <end position="76"/>
    </location>
</feature>